<evidence type="ECO:0000256" key="2">
    <source>
        <dbReference type="ARBA" id="ARBA00008333"/>
    </source>
</evidence>
<evidence type="ECO:0000313" key="9">
    <source>
        <dbReference type="Proteomes" id="UP001489004"/>
    </source>
</evidence>
<evidence type="ECO:0000256" key="3">
    <source>
        <dbReference type="ARBA" id="ARBA00022692"/>
    </source>
</evidence>
<keyword evidence="4 7" id="KW-1133">Transmembrane helix</keyword>
<comment type="subcellular location">
    <subcellularLocation>
        <location evidence="1">Membrane</location>
        <topology evidence="1">Multi-pass membrane protein</topology>
    </subcellularLocation>
</comment>
<feature type="transmembrane region" description="Helical" evidence="7">
    <location>
        <begin position="80"/>
        <end position="101"/>
    </location>
</feature>
<dbReference type="Pfam" id="PF03239">
    <property type="entry name" value="FTR1"/>
    <property type="match status" value="1"/>
</dbReference>
<keyword evidence="5 7" id="KW-0472">Membrane</keyword>
<accession>A0AAW1PLL8</accession>
<evidence type="ECO:0008006" key="10">
    <source>
        <dbReference type="Google" id="ProtNLM"/>
    </source>
</evidence>
<evidence type="ECO:0000256" key="5">
    <source>
        <dbReference type="ARBA" id="ARBA00023136"/>
    </source>
</evidence>
<dbReference type="GO" id="GO:0033573">
    <property type="term" value="C:high-affinity iron permease complex"/>
    <property type="evidence" value="ECO:0007669"/>
    <property type="project" value="InterPro"/>
</dbReference>
<evidence type="ECO:0000256" key="7">
    <source>
        <dbReference type="SAM" id="Phobius"/>
    </source>
</evidence>
<organism evidence="8 9">
    <name type="scientific">[Myrmecia] bisecta</name>
    <dbReference type="NCBI Taxonomy" id="41462"/>
    <lineage>
        <taxon>Eukaryota</taxon>
        <taxon>Viridiplantae</taxon>
        <taxon>Chlorophyta</taxon>
        <taxon>core chlorophytes</taxon>
        <taxon>Trebouxiophyceae</taxon>
        <taxon>Trebouxiales</taxon>
        <taxon>Trebouxiaceae</taxon>
        <taxon>Myrmecia</taxon>
    </lineage>
</organism>
<evidence type="ECO:0000256" key="6">
    <source>
        <dbReference type="SAM" id="MobiDB-lite"/>
    </source>
</evidence>
<dbReference type="PANTHER" id="PTHR31632:SF2">
    <property type="entry name" value="PLASMA MEMBRANE IRON PERMEASE"/>
    <property type="match status" value="1"/>
</dbReference>
<feature type="transmembrane region" description="Helical" evidence="7">
    <location>
        <begin position="189"/>
        <end position="212"/>
    </location>
</feature>
<reference evidence="8 9" key="1">
    <citation type="journal article" date="2024" name="Nat. Commun.">
        <title>Phylogenomics reveals the evolutionary origins of lichenization in chlorophyte algae.</title>
        <authorList>
            <person name="Puginier C."/>
            <person name="Libourel C."/>
            <person name="Otte J."/>
            <person name="Skaloud P."/>
            <person name="Haon M."/>
            <person name="Grisel S."/>
            <person name="Petersen M."/>
            <person name="Berrin J.G."/>
            <person name="Delaux P.M."/>
            <person name="Dal Grande F."/>
            <person name="Keller J."/>
        </authorList>
    </citation>
    <scope>NUCLEOTIDE SEQUENCE [LARGE SCALE GENOMIC DNA]</scope>
    <source>
        <strain evidence="8 9">SAG 2043</strain>
    </source>
</reference>
<keyword evidence="3 7" id="KW-0812">Transmembrane</keyword>
<dbReference type="AlphaFoldDB" id="A0AAW1PLL8"/>
<dbReference type="PANTHER" id="PTHR31632">
    <property type="entry name" value="IRON TRANSPORTER FTH1"/>
    <property type="match status" value="1"/>
</dbReference>
<dbReference type="InterPro" id="IPR004923">
    <property type="entry name" value="FTR1/Fip1/EfeU"/>
</dbReference>
<gene>
    <name evidence="8" type="ORF">WJX72_011512</name>
</gene>
<comment type="caution">
    <text evidence="8">The sequence shown here is derived from an EMBL/GenBank/DDBJ whole genome shotgun (WGS) entry which is preliminary data.</text>
</comment>
<sequence length="338" mass="37340">MADLFSVAALFILFRECLEASVIIAILLQMCRRLNMPKLRKQVWLGAITGILCSILVGVICIIIFYVAKNRIFQGNGKMIFKGFINLVAAFLITLVAFAMLKFKNYEKKWEVKLGNAASKAESRGKQTSVFFLAFSAVFREGIETVIFIAGISASTSVSAIPIPAIVGIIMGCAVGIFLYYTGRQIKDIAWFFYICCALLFLISAGLTASALNAWQSIGWYGTWIPVGARPWQNEILWDWSGCCSSDINQNRFFGLVNAIFGYQSQVTPIQLFAYFGYFVELGLVFVAKSKKGRLLDAMHKHRNKGAAPSALDPLPIVKDDDAEAPTPLPVPKGDLEL</sequence>
<evidence type="ECO:0000256" key="4">
    <source>
        <dbReference type="ARBA" id="ARBA00022989"/>
    </source>
</evidence>
<dbReference type="EMBL" id="JALJOR010000010">
    <property type="protein sequence ID" value="KAK9810489.1"/>
    <property type="molecule type" value="Genomic_DNA"/>
</dbReference>
<comment type="similarity">
    <text evidence="2">Belongs to the oxidase-dependent Fe transporter (OFeT) (TC 9.A.10.1) family.</text>
</comment>
<proteinExistence type="inferred from homology"/>
<name>A0AAW1PLL8_9CHLO</name>
<feature type="transmembrane region" description="Helical" evidence="7">
    <location>
        <begin position="6"/>
        <end position="31"/>
    </location>
</feature>
<feature type="region of interest" description="Disordered" evidence="6">
    <location>
        <begin position="305"/>
        <end position="338"/>
    </location>
</feature>
<feature type="transmembrane region" description="Helical" evidence="7">
    <location>
        <begin position="43"/>
        <end position="68"/>
    </location>
</feature>
<evidence type="ECO:0000256" key="1">
    <source>
        <dbReference type="ARBA" id="ARBA00004141"/>
    </source>
</evidence>
<dbReference type="Proteomes" id="UP001489004">
    <property type="component" value="Unassembled WGS sequence"/>
</dbReference>
<evidence type="ECO:0000313" key="8">
    <source>
        <dbReference type="EMBL" id="KAK9810489.1"/>
    </source>
</evidence>
<feature type="transmembrane region" description="Helical" evidence="7">
    <location>
        <begin position="160"/>
        <end position="182"/>
    </location>
</feature>
<keyword evidence="9" id="KW-1185">Reference proteome</keyword>
<feature type="transmembrane region" description="Helical" evidence="7">
    <location>
        <begin position="270"/>
        <end position="288"/>
    </location>
</feature>
<protein>
    <recommendedName>
        <fullName evidence="10">Iron permease FTR1</fullName>
    </recommendedName>
</protein>
<dbReference type="GO" id="GO:0015093">
    <property type="term" value="F:ferrous iron transmembrane transporter activity"/>
    <property type="evidence" value="ECO:0007669"/>
    <property type="project" value="TreeGrafter"/>
</dbReference>